<keyword evidence="1" id="KW-0472">Membrane</keyword>
<dbReference type="InterPro" id="IPR038522">
    <property type="entry name" value="T4/T6SS_DotU_sf"/>
</dbReference>
<dbReference type="Proteomes" id="UP000218896">
    <property type="component" value="Unassembled WGS sequence"/>
</dbReference>
<dbReference type="RefSeq" id="WP_095616234.1">
    <property type="nucleotide sequence ID" value="NZ_NSKD01000001.1"/>
</dbReference>
<evidence type="ECO:0000256" key="2">
    <source>
        <dbReference type="SAM" id="MobiDB-lite"/>
    </source>
</evidence>
<protein>
    <submittedName>
        <fullName evidence="4">Type VI secretion system protein TssL</fullName>
    </submittedName>
</protein>
<dbReference type="AlphaFoldDB" id="A0A2A2FB15"/>
<dbReference type="PANTHER" id="PTHR38033">
    <property type="entry name" value="MEMBRANE PROTEIN-RELATED"/>
    <property type="match status" value="1"/>
</dbReference>
<dbReference type="Gene3D" id="1.25.40.590">
    <property type="entry name" value="Type IV / VI secretion system, DotU"/>
    <property type="match status" value="1"/>
</dbReference>
<dbReference type="NCBIfam" id="TIGR03349">
    <property type="entry name" value="IV_VI_DotU"/>
    <property type="match status" value="1"/>
</dbReference>
<dbReference type="GO" id="GO:0016020">
    <property type="term" value="C:membrane"/>
    <property type="evidence" value="ECO:0007669"/>
    <property type="project" value="UniProtKB-UniRule"/>
</dbReference>
<feature type="domain" description="OmpA-like" evidence="3">
    <location>
        <begin position="305"/>
        <end position="424"/>
    </location>
</feature>
<dbReference type="PROSITE" id="PS51123">
    <property type="entry name" value="OMPA_2"/>
    <property type="match status" value="1"/>
</dbReference>
<dbReference type="PANTHER" id="PTHR38033:SF1">
    <property type="entry name" value="DOTU FAMILY TYPE IV_VI SECRETION SYSTEM PROTEIN"/>
    <property type="match status" value="1"/>
</dbReference>
<gene>
    <name evidence="4" type="ORF">CK501_03025</name>
</gene>
<dbReference type="InterPro" id="IPR006665">
    <property type="entry name" value="OmpA-like"/>
</dbReference>
<evidence type="ECO:0000313" key="4">
    <source>
        <dbReference type="EMBL" id="PAU82138.1"/>
    </source>
</evidence>
<reference evidence="4 5" key="1">
    <citation type="submission" date="2017-08" db="EMBL/GenBank/DDBJ databases">
        <title>Halovibrio sewagensis sp. nov., isolated from wastewater of high salinity.</title>
        <authorList>
            <person name="Dong X."/>
            <person name="Zhang G."/>
        </authorList>
    </citation>
    <scope>NUCLEOTIDE SEQUENCE [LARGE SCALE GENOMIC DNA]</scope>
    <source>
        <strain evidence="4 5">YL5-2</strain>
    </source>
</reference>
<dbReference type="Pfam" id="PF09850">
    <property type="entry name" value="DotU"/>
    <property type="match status" value="1"/>
</dbReference>
<accession>A0A2A2FB15</accession>
<feature type="region of interest" description="Disordered" evidence="2">
    <location>
        <begin position="1"/>
        <end position="28"/>
    </location>
</feature>
<organism evidence="4 5">
    <name type="scientific">Halovibrio salipaludis</name>
    <dbReference type="NCBI Taxonomy" id="2032626"/>
    <lineage>
        <taxon>Bacteria</taxon>
        <taxon>Pseudomonadati</taxon>
        <taxon>Pseudomonadota</taxon>
        <taxon>Gammaproteobacteria</taxon>
        <taxon>Oceanospirillales</taxon>
        <taxon>Halomonadaceae</taxon>
        <taxon>Halovibrio</taxon>
    </lineage>
</organism>
<sequence length="424" mass="45831">MTDQTIVKPRPGSRNQPLPESADEGTRVAAQRAVPAASDLRLPSTRLDPVCDEASRLLSLADRLGQANGVADVAALKRQCTGLVAEYQRALAKQEVSPDTVDTASYCLCALIDELVLHSEWGQASDWAASSLLSEFHSQTWAGTHFFERVDQARREGNRPLMRLQYLCLALGFRGRFRVEERGSEQLEVLRNGLYREIAQDGEAQGEPFESGWDKRVFTGNSPVHRIPLWSLTAIAGGVLLVVYLGLTHALGQYAQPVAERLAAVGVPPATTTGEAGGQGPDTGYLEQVLGTEMERGLVTLKSDDNSASLVLGNEGLFAPGSAAIREASKPLLGKIARALEGTESLIQVTGHTDDVPINSEQYPSNWHLSLARATAVADFLGQRGALEGRLWPEGRGAAEPRFSNDSPEHRAGNRRVVITLTPR</sequence>
<evidence type="ECO:0000259" key="3">
    <source>
        <dbReference type="PROSITE" id="PS51123"/>
    </source>
</evidence>
<evidence type="ECO:0000313" key="5">
    <source>
        <dbReference type="Proteomes" id="UP000218896"/>
    </source>
</evidence>
<dbReference type="EMBL" id="NSKD01000001">
    <property type="protein sequence ID" value="PAU82138.1"/>
    <property type="molecule type" value="Genomic_DNA"/>
</dbReference>
<dbReference type="SUPFAM" id="SSF103088">
    <property type="entry name" value="OmpA-like"/>
    <property type="match status" value="1"/>
</dbReference>
<dbReference type="OrthoDB" id="345640at2"/>
<dbReference type="Gene3D" id="3.30.1330.60">
    <property type="entry name" value="OmpA-like domain"/>
    <property type="match status" value="1"/>
</dbReference>
<dbReference type="CDD" id="cd07185">
    <property type="entry name" value="OmpA_C-like"/>
    <property type="match status" value="1"/>
</dbReference>
<dbReference type="Pfam" id="PF00691">
    <property type="entry name" value="OmpA"/>
    <property type="match status" value="1"/>
</dbReference>
<proteinExistence type="predicted"/>
<evidence type="ECO:0000256" key="1">
    <source>
        <dbReference type="PROSITE-ProRule" id="PRU00473"/>
    </source>
</evidence>
<dbReference type="NCBIfam" id="NF038228">
    <property type="entry name" value="IcmH_DotU_IVB"/>
    <property type="match status" value="1"/>
</dbReference>
<keyword evidence="5" id="KW-1185">Reference proteome</keyword>
<comment type="caution">
    <text evidence="4">The sequence shown here is derived from an EMBL/GenBank/DDBJ whole genome shotgun (WGS) entry which is preliminary data.</text>
</comment>
<name>A0A2A2FB15_9GAMM</name>
<dbReference type="InterPro" id="IPR036737">
    <property type="entry name" value="OmpA-like_sf"/>
</dbReference>
<dbReference type="InterPro" id="IPR017732">
    <property type="entry name" value="T4/T6SS_DotU"/>
</dbReference>